<keyword evidence="2" id="KW-0472">Membrane</keyword>
<comment type="caution">
    <text evidence="3">The sequence shown here is derived from an EMBL/GenBank/DDBJ whole genome shotgun (WGS) entry which is preliminary data.</text>
</comment>
<evidence type="ECO:0000256" key="1">
    <source>
        <dbReference type="SAM" id="MobiDB-lite"/>
    </source>
</evidence>
<reference evidence="3 4" key="1">
    <citation type="submission" date="2019-07" db="EMBL/GenBank/DDBJ databases">
        <title>Rhodotorula toruloides NBRC10032 genome sequencing.</title>
        <authorList>
            <person name="Shida Y."/>
            <person name="Takaku H."/>
            <person name="Ogasawara W."/>
            <person name="Mori K."/>
        </authorList>
    </citation>
    <scope>NUCLEOTIDE SEQUENCE [LARGE SCALE GENOMIC DNA]</scope>
    <source>
        <strain evidence="3 4">NBRC10032</strain>
    </source>
</reference>
<name>A0A511KCF3_RHOTO</name>
<gene>
    <name evidence="3" type="ORF">Rt10032_c04g2068</name>
</gene>
<proteinExistence type="predicted"/>
<protein>
    <submittedName>
        <fullName evidence="3">Uncharacterized protein</fullName>
    </submittedName>
</protein>
<accession>A0A511KCF3</accession>
<dbReference type="EMBL" id="BJWK01000004">
    <property type="protein sequence ID" value="GEM08051.1"/>
    <property type="molecule type" value="Genomic_DNA"/>
</dbReference>
<evidence type="ECO:0000256" key="2">
    <source>
        <dbReference type="SAM" id="Phobius"/>
    </source>
</evidence>
<evidence type="ECO:0000313" key="3">
    <source>
        <dbReference type="EMBL" id="GEM08051.1"/>
    </source>
</evidence>
<sequence length="142" mass="15579">MGALSSVDPSLIPPFLLASLPLAYLSYRFYKRLINIAPSQLPYDPNTGIGRGAPGFQTGVRKVAIPKDLMERIKRGEEVSAEEITRGIELERERLAKEESSEASAGGEKGERRKVPANVDEEWLPISATGASGKAKSRRRKK</sequence>
<keyword evidence="2" id="KW-1133">Transmembrane helix</keyword>
<evidence type="ECO:0000313" key="4">
    <source>
        <dbReference type="Proteomes" id="UP000321518"/>
    </source>
</evidence>
<keyword evidence="2" id="KW-0812">Transmembrane</keyword>
<feature type="region of interest" description="Disordered" evidence="1">
    <location>
        <begin position="93"/>
        <end position="142"/>
    </location>
</feature>
<dbReference type="OrthoDB" id="3260758at2759"/>
<feature type="transmembrane region" description="Helical" evidence="2">
    <location>
        <begin position="12"/>
        <end position="30"/>
    </location>
</feature>
<dbReference type="Proteomes" id="UP000321518">
    <property type="component" value="Unassembled WGS sequence"/>
</dbReference>
<organism evidence="3 4">
    <name type="scientific">Rhodotorula toruloides</name>
    <name type="common">Yeast</name>
    <name type="synonym">Rhodosporidium toruloides</name>
    <dbReference type="NCBI Taxonomy" id="5286"/>
    <lineage>
        <taxon>Eukaryota</taxon>
        <taxon>Fungi</taxon>
        <taxon>Dikarya</taxon>
        <taxon>Basidiomycota</taxon>
        <taxon>Pucciniomycotina</taxon>
        <taxon>Microbotryomycetes</taxon>
        <taxon>Sporidiobolales</taxon>
        <taxon>Sporidiobolaceae</taxon>
        <taxon>Rhodotorula</taxon>
    </lineage>
</organism>
<dbReference type="AlphaFoldDB" id="A0A511KCF3"/>